<evidence type="ECO:0000259" key="2">
    <source>
        <dbReference type="Pfam" id="PF07282"/>
    </source>
</evidence>
<feature type="domain" description="Cas12f1-like TNB" evidence="2">
    <location>
        <begin position="16"/>
        <end position="82"/>
    </location>
</feature>
<dbReference type="Pfam" id="PF07282">
    <property type="entry name" value="Cas12f1-like_TNB"/>
    <property type="match status" value="1"/>
</dbReference>
<dbReference type="AlphaFoldDB" id="A0A1I1PUP3"/>
<reference evidence="4" key="1">
    <citation type="submission" date="2016-10" db="EMBL/GenBank/DDBJ databases">
        <authorList>
            <person name="Varghese N."/>
            <person name="Submissions S."/>
        </authorList>
    </citation>
    <scope>NUCLEOTIDE SEQUENCE [LARGE SCALE GENOMIC DNA]</scope>
    <source>
        <strain evidence="4">CGMCC 1.12041</strain>
    </source>
</reference>
<protein>
    <submittedName>
        <fullName evidence="3">Putative transposase</fullName>
    </submittedName>
</protein>
<proteinExistence type="predicted"/>
<dbReference type="InterPro" id="IPR010095">
    <property type="entry name" value="Cas12f1-like_TNB"/>
</dbReference>
<evidence type="ECO:0000313" key="4">
    <source>
        <dbReference type="Proteomes" id="UP000198639"/>
    </source>
</evidence>
<dbReference type="Proteomes" id="UP000198639">
    <property type="component" value="Unassembled WGS sequence"/>
</dbReference>
<dbReference type="EMBL" id="FOLD01000017">
    <property type="protein sequence ID" value="SFD13372.1"/>
    <property type="molecule type" value="Genomic_DNA"/>
</dbReference>
<sequence length="124" mass="13387">MLGNRHLARAISDMGFGELRRQLEYKAAWRGAQVVVVDRWYPSSKTCSHCGDRIEALGLAQRQWSCTTCGVTHDRDINAAINPRNMAVSSNVSACGGKGAGLARECEAKPAPVKQESNGKASVK</sequence>
<gene>
    <name evidence="3" type="ORF">SAMN05216204_11712</name>
</gene>
<evidence type="ECO:0000313" key="3">
    <source>
        <dbReference type="EMBL" id="SFD13372.1"/>
    </source>
</evidence>
<dbReference type="InterPro" id="IPR051399">
    <property type="entry name" value="RNA-guided_DNA_endo/Transpos"/>
</dbReference>
<accession>A0A1I1PUP3</accession>
<dbReference type="STRING" id="1164594.SAMN05216204_11712"/>
<keyword evidence="1" id="KW-0238">DNA-binding</keyword>
<dbReference type="PANTHER" id="PTHR30405">
    <property type="entry name" value="TRANSPOSASE"/>
    <property type="match status" value="1"/>
</dbReference>
<dbReference type="PANTHER" id="PTHR30405:SF11">
    <property type="entry name" value="RNA-GUIDED DNA ENDONUCLEASE RV2885C-RELATED"/>
    <property type="match status" value="1"/>
</dbReference>
<evidence type="ECO:0000256" key="1">
    <source>
        <dbReference type="ARBA" id="ARBA00023125"/>
    </source>
</evidence>
<organism evidence="3 4">
    <name type="scientific">Massilia yuzhufengensis</name>
    <dbReference type="NCBI Taxonomy" id="1164594"/>
    <lineage>
        <taxon>Bacteria</taxon>
        <taxon>Pseudomonadati</taxon>
        <taxon>Pseudomonadota</taxon>
        <taxon>Betaproteobacteria</taxon>
        <taxon>Burkholderiales</taxon>
        <taxon>Oxalobacteraceae</taxon>
        <taxon>Telluria group</taxon>
        <taxon>Massilia</taxon>
    </lineage>
</organism>
<keyword evidence="4" id="KW-1185">Reference proteome</keyword>
<dbReference type="GO" id="GO:0003677">
    <property type="term" value="F:DNA binding"/>
    <property type="evidence" value="ECO:0007669"/>
    <property type="project" value="UniProtKB-KW"/>
</dbReference>
<name>A0A1I1PUP3_9BURK</name>
<dbReference type="NCBIfam" id="NF040570">
    <property type="entry name" value="guided_TnpB"/>
    <property type="match status" value="1"/>
</dbReference>